<dbReference type="Gene3D" id="3.50.50.100">
    <property type="match status" value="1"/>
</dbReference>
<sequence>MQEGHAVARNILRAIDGTDELERFEYRPLGQLVELGGFAVNEVMGVRFSGLLASLFWRATYLFKLESPQNRAQVALNWLLGVFFRPAVTQIRDLIEERRREPDEARSPRTPEPGVQRGARVES</sequence>
<dbReference type="GO" id="GO:0003955">
    <property type="term" value="F:NAD(P)H dehydrogenase (quinone) activity"/>
    <property type="evidence" value="ECO:0007669"/>
    <property type="project" value="TreeGrafter"/>
</dbReference>
<reference evidence="7" key="1">
    <citation type="submission" date="2020-02" db="EMBL/GenBank/DDBJ databases">
        <authorList>
            <person name="Meier V. D."/>
        </authorList>
    </citation>
    <scope>NUCLEOTIDE SEQUENCE</scope>
    <source>
        <strain evidence="7">AVDCRST_MAG78</strain>
    </source>
</reference>
<dbReference type="EMBL" id="CADCVB010000011">
    <property type="protein sequence ID" value="CAA9407390.1"/>
    <property type="molecule type" value="Genomic_DNA"/>
</dbReference>
<dbReference type="PANTHER" id="PTHR42913:SF3">
    <property type="entry name" value="64 KDA MITOCHONDRIAL NADH DEHYDROGENASE (EUROFUNG)"/>
    <property type="match status" value="1"/>
</dbReference>
<keyword evidence="3" id="KW-0285">Flavoprotein</keyword>
<keyword evidence="4" id="KW-0274">FAD</keyword>
<feature type="region of interest" description="Disordered" evidence="6">
    <location>
        <begin position="96"/>
        <end position="123"/>
    </location>
</feature>
<evidence type="ECO:0000256" key="6">
    <source>
        <dbReference type="SAM" id="MobiDB-lite"/>
    </source>
</evidence>
<feature type="compositionally biased region" description="Basic and acidic residues" evidence="6">
    <location>
        <begin position="96"/>
        <end position="109"/>
    </location>
</feature>
<name>A0A6J4P6C1_9ACTN</name>
<gene>
    <name evidence="7" type="ORF">AVDCRST_MAG78-178</name>
</gene>
<dbReference type="PANTHER" id="PTHR42913">
    <property type="entry name" value="APOPTOSIS-INDUCING FACTOR 1"/>
    <property type="match status" value="1"/>
</dbReference>
<evidence type="ECO:0000256" key="5">
    <source>
        <dbReference type="ARBA" id="ARBA00023002"/>
    </source>
</evidence>
<comment type="similarity">
    <text evidence="2">Belongs to the NADH dehydrogenase family.</text>
</comment>
<evidence type="ECO:0000256" key="2">
    <source>
        <dbReference type="ARBA" id="ARBA00005272"/>
    </source>
</evidence>
<accession>A0A6J4P6C1</accession>
<keyword evidence="5 7" id="KW-0560">Oxidoreductase</keyword>
<evidence type="ECO:0000256" key="1">
    <source>
        <dbReference type="ARBA" id="ARBA00001974"/>
    </source>
</evidence>
<dbReference type="EC" id="1.6.99.3" evidence="7"/>
<evidence type="ECO:0000256" key="4">
    <source>
        <dbReference type="ARBA" id="ARBA00022827"/>
    </source>
</evidence>
<protein>
    <submittedName>
        <fullName evidence="7">NADH dehydrogenase</fullName>
        <ecNumber evidence="7">1.6.99.3</ecNumber>
    </submittedName>
</protein>
<dbReference type="AlphaFoldDB" id="A0A6J4P6C1"/>
<organism evidence="7">
    <name type="scientific">uncultured Rubrobacteraceae bacterium</name>
    <dbReference type="NCBI Taxonomy" id="349277"/>
    <lineage>
        <taxon>Bacteria</taxon>
        <taxon>Bacillati</taxon>
        <taxon>Actinomycetota</taxon>
        <taxon>Rubrobacteria</taxon>
        <taxon>Rubrobacterales</taxon>
        <taxon>Rubrobacteraceae</taxon>
        <taxon>environmental samples</taxon>
    </lineage>
</organism>
<dbReference type="GO" id="GO:0019646">
    <property type="term" value="P:aerobic electron transport chain"/>
    <property type="evidence" value="ECO:0007669"/>
    <property type="project" value="TreeGrafter"/>
</dbReference>
<evidence type="ECO:0000313" key="7">
    <source>
        <dbReference type="EMBL" id="CAA9407390.1"/>
    </source>
</evidence>
<comment type="cofactor">
    <cofactor evidence="1">
        <name>FAD</name>
        <dbReference type="ChEBI" id="CHEBI:57692"/>
    </cofactor>
</comment>
<evidence type="ECO:0000256" key="3">
    <source>
        <dbReference type="ARBA" id="ARBA00022630"/>
    </source>
</evidence>
<proteinExistence type="inferred from homology"/>
<dbReference type="InterPro" id="IPR051169">
    <property type="entry name" value="NADH-Q_oxidoreductase"/>
</dbReference>